<protein>
    <submittedName>
        <fullName evidence="2">19886_t:CDS:1</fullName>
    </submittedName>
</protein>
<organism evidence="2 3">
    <name type="scientific">Cetraspora pellucida</name>
    <dbReference type="NCBI Taxonomy" id="1433469"/>
    <lineage>
        <taxon>Eukaryota</taxon>
        <taxon>Fungi</taxon>
        <taxon>Fungi incertae sedis</taxon>
        <taxon>Mucoromycota</taxon>
        <taxon>Glomeromycotina</taxon>
        <taxon>Glomeromycetes</taxon>
        <taxon>Diversisporales</taxon>
        <taxon>Gigasporaceae</taxon>
        <taxon>Cetraspora</taxon>
    </lineage>
</organism>
<dbReference type="EMBL" id="CAJVQA010014474">
    <property type="protein sequence ID" value="CAG8731235.1"/>
    <property type="molecule type" value="Genomic_DNA"/>
</dbReference>
<feature type="compositionally biased region" description="Basic and acidic residues" evidence="1">
    <location>
        <begin position="7"/>
        <end position="47"/>
    </location>
</feature>
<dbReference type="AlphaFoldDB" id="A0A9N9IE96"/>
<reference evidence="2" key="1">
    <citation type="submission" date="2021-06" db="EMBL/GenBank/DDBJ databases">
        <authorList>
            <person name="Kallberg Y."/>
            <person name="Tangrot J."/>
            <person name="Rosling A."/>
        </authorList>
    </citation>
    <scope>NUCLEOTIDE SEQUENCE</scope>
    <source>
        <strain evidence="2">FL966</strain>
    </source>
</reference>
<evidence type="ECO:0000256" key="1">
    <source>
        <dbReference type="SAM" id="MobiDB-lite"/>
    </source>
</evidence>
<evidence type="ECO:0000313" key="2">
    <source>
        <dbReference type="EMBL" id="CAG8731235.1"/>
    </source>
</evidence>
<comment type="caution">
    <text evidence="2">The sequence shown here is derived from an EMBL/GenBank/DDBJ whole genome shotgun (WGS) entry which is preliminary data.</text>
</comment>
<dbReference type="Proteomes" id="UP000789759">
    <property type="component" value="Unassembled WGS sequence"/>
</dbReference>
<proteinExistence type="predicted"/>
<dbReference type="OrthoDB" id="7735704at2759"/>
<accession>A0A9N9IE96</accession>
<sequence length="73" mass="8322">TVQLPSHKKEAVQLPSDKKETIQLPSHKKETIQLPFRKKETEKDPIDVPKNPIFVPYPSLEGHSRKLIGNIVV</sequence>
<keyword evidence="3" id="KW-1185">Reference proteome</keyword>
<feature type="non-terminal residue" evidence="2">
    <location>
        <position position="73"/>
    </location>
</feature>
<evidence type="ECO:0000313" key="3">
    <source>
        <dbReference type="Proteomes" id="UP000789759"/>
    </source>
</evidence>
<name>A0A9N9IE96_9GLOM</name>
<feature type="region of interest" description="Disordered" evidence="1">
    <location>
        <begin position="1"/>
        <end position="52"/>
    </location>
</feature>
<gene>
    <name evidence="2" type="ORF">CPELLU_LOCUS13501</name>
</gene>